<dbReference type="InterPro" id="IPR051325">
    <property type="entry name" value="Nudix_hydrolase_domain"/>
</dbReference>
<reference evidence="4" key="1">
    <citation type="journal article" date="2019" name="Int. J. Syst. Evol. Microbiol.">
        <title>The Global Catalogue of Microorganisms (GCM) 10K type strain sequencing project: providing services to taxonomists for standard genome sequencing and annotation.</title>
        <authorList>
            <consortium name="The Broad Institute Genomics Platform"/>
            <consortium name="The Broad Institute Genome Sequencing Center for Infectious Disease"/>
            <person name="Wu L."/>
            <person name="Ma J."/>
        </authorList>
    </citation>
    <scope>NUCLEOTIDE SEQUENCE [LARGE SCALE GENOMIC DNA]</scope>
    <source>
        <strain evidence="4">KLKA75</strain>
    </source>
</reference>
<name>A0ABV9TTP4_9ACTN</name>
<dbReference type="InterPro" id="IPR015797">
    <property type="entry name" value="NUDIX_hydrolase-like_dom_sf"/>
</dbReference>
<dbReference type="PANTHER" id="PTHR21340">
    <property type="entry name" value="DIADENOSINE 5,5-P1,P4-TETRAPHOSPHATE PYROPHOSPHOHYDROLASE MUTT"/>
    <property type="match status" value="1"/>
</dbReference>
<dbReference type="PROSITE" id="PS00893">
    <property type="entry name" value="NUDIX_BOX"/>
    <property type="match status" value="1"/>
</dbReference>
<evidence type="ECO:0000313" key="3">
    <source>
        <dbReference type="EMBL" id="MFC4907488.1"/>
    </source>
</evidence>
<dbReference type="SUPFAM" id="SSF55811">
    <property type="entry name" value="Nudix"/>
    <property type="match status" value="1"/>
</dbReference>
<keyword evidence="4" id="KW-1185">Reference proteome</keyword>
<proteinExistence type="predicted"/>
<accession>A0ABV9TTP4</accession>
<dbReference type="Gene3D" id="3.90.79.10">
    <property type="entry name" value="Nucleoside Triphosphate Pyrophosphohydrolase"/>
    <property type="match status" value="1"/>
</dbReference>
<dbReference type="InterPro" id="IPR020084">
    <property type="entry name" value="NUDIX_hydrolase_CS"/>
</dbReference>
<dbReference type="InterPro" id="IPR000086">
    <property type="entry name" value="NUDIX_hydrolase_dom"/>
</dbReference>
<comment type="caution">
    <text evidence="3">The sequence shown here is derived from an EMBL/GenBank/DDBJ whole genome shotgun (WGS) entry which is preliminary data.</text>
</comment>
<sequence>MSVPSVNAPGLDLPRIAAEAVRDGVEKLVVGAVVHDGGKVLILRRSPHDAFLPGIEELPSGGVDDGEDLAGALARELAEEIGWRGPLELDAGFVASFDYLSGSRRRARQYTFGLPRGAHVVTLSDEHVGSRWLEPAELDGSGVTPETAAVVRAWAASRTSLP</sequence>
<dbReference type="Proteomes" id="UP001595872">
    <property type="component" value="Unassembled WGS sequence"/>
</dbReference>
<organism evidence="3 4">
    <name type="scientific">Actinomadura gamaensis</name>
    <dbReference type="NCBI Taxonomy" id="1763541"/>
    <lineage>
        <taxon>Bacteria</taxon>
        <taxon>Bacillati</taxon>
        <taxon>Actinomycetota</taxon>
        <taxon>Actinomycetes</taxon>
        <taxon>Streptosporangiales</taxon>
        <taxon>Thermomonosporaceae</taxon>
        <taxon>Actinomadura</taxon>
    </lineage>
</organism>
<evidence type="ECO:0000313" key="4">
    <source>
        <dbReference type="Proteomes" id="UP001595872"/>
    </source>
</evidence>
<dbReference type="EMBL" id="JBHSIT010000002">
    <property type="protein sequence ID" value="MFC4907488.1"/>
    <property type="molecule type" value="Genomic_DNA"/>
</dbReference>
<dbReference type="PROSITE" id="PS51462">
    <property type="entry name" value="NUDIX"/>
    <property type="match status" value="1"/>
</dbReference>
<dbReference type="Pfam" id="PF00293">
    <property type="entry name" value="NUDIX"/>
    <property type="match status" value="1"/>
</dbReference>
<dbReference type="PANTHER" id="PTHR21340:SF0">
    <property type="entry name" value="BIS(5'-NUCLEOSYL)-TETRAPHOSPHATASE [ASYMMETRICAL]"/>
    <property type="match status" value="1"/>
</dbReference>
<evidence type="ECO:0000256" key="1">
    <source>
        <dbReference type="ARBA" id="ARBA00022801"/>
    </source>
</evidence>
<keyword evidence="1" id="KW-0378">Hydrolase</keyword>
<feature type="domain" description="Nudix hydrolase" evidence="2">
    <location>
        <begin position="25"/>
        <end position="156"/>
    </location>
</feature>
<evidence type="ECO:0000259" key="2">
    <source>
        <dbReference type="PROSITE" id="PS51462"/>
    </source>
</evidence>
<dbReference type="RefSeq" id="WP_378253289.1">
    <property type="nucleotide sequence ID" value="NZ_JBHSIT010000002.1"/>
</dbReference>
<protein>
    <submittedName>
        <fullName evidence="3">NUDIX domain-containing protein</fullName>
    </submittedName>
</protein>
<gene>
    <name evidence="3" type="ORF">ACFPCY_09165</name>
</gene>